<comment type="caution">
    <text evidence="1">The sequence shown here is derived from an EMBL/GenBank/DDBJ whole genome shotgun (WGS) entry which is preliminary data.</text>
</comment>
<name>A0AAV4SDZ7_9ARAC</name>
<organism evidence="1 2">
    <name type="scientific">Caerostris darwini</name>
    <dbReference type="NCBI Taxonomy" id="1538125"/>
    <lineage>
        <taxon>Eukaryota</taxon>
        <taxon>Metazoa</taxon>
        <taxon>Ecdysozoa</taxon>
        <taxon>Arthropoda</taxon>
        <taxon>Chelicerata</taxon>
        <taxon>Arachnida</taxon>
        <taxon>Araneae</taxon>
        <taxon>Araneomorphae</taxon>
        <taxon>Entelegynae</taxon>
        <taxon>Araneoidea</taxon>
        <taxon>Araneidae</taxon>
        <taxon>Caerostris</taxon>
    </lineage>
</organism>
<accession>A0AAV4SDZ7</accession>
<keyword evidence="2" id="KW-1185">Reference proteome</keyword>
<gene>
    <name evidence="1" type="ORF">CDAR_217381</name>
</gene>
<dbReference type="EMBL" id="BPLQ01007791">
    <property type="protein sequence ID" value="GIY32400.1"/>
    <property type="molecule type" value="Genomic_DNA"/>
</dbReference>
<protein>
    <submittedName>
        <fullName evidence="1">Uncharacterized protein</fullName>
    </submittedName>
</protein>
<evidence type="ECO:0000313" key="1">
    <source>
        <dbReference type="EMBL" id="GIY32400.1"/>
    </source>
</evidence>
<sequence length="141" mass="15663">MEEKGVPRVGVELSQGGAAARERLMIVWCSAPCTSRGVWKSVHQVFLELLVFSLFPKGIKVRPVDLLPYVANSRVLCLLIHFLPKIEVSRARKGAFGEEPPPLRVLDTALSVRACLPFAAGVHLTRSESPFPIRPFYPSRK</sequence>
<dbReference type="AlphaFoldDB" id="A0AAV4SDZ7"/>
<reference evidence="1 2" key="1">
    <citation type="submission" date="2021-06" db="EMBL/GenBank/DDBJ databases">
        <title>Caerostris darwini draft genome.</title>
        <authorList>
            <person name="Kono N."/>
            <person name="Arakawa K."/>
        </authorList>
    </citation>
    <scope>NUCLEOTIDE SEQUENCE [LARGE SCALE GENOMIC DNA]</scope>
</reference>
<dbReference type="Proteomes" id="UP001054837">
    <property type="component" value="Unassembled WGS sequence"/>
</dbReference>
<evidence type="ECO:0000313" key="2">
    <source>
        <dbReference type="Proteomes" id="UP001054837"/>
    </source>
</evidence>
<proteinExistence type="predicted"/>